<keyword evidence="1" id="KW-0472">Membrane</keyword>
<sequence>MSSKDANCTEDTIEDVTGFRSSNNERCTEKETPNALRNTVSVVSSNYEKSEIETISEAKRNTSVICRASVVWKIIKYAIFLTCFSFLFQQSMDFCNYYLTYPLTTNIVVRNSKIVKKPAITRRYALSADFECAVSKINFAFHLFQMCRAYCKMIYFRKCLDCDWKQKVYTESMKLCPLSGFSFQMWEIFSHVGGLVGCWLGISVWTAFNFIEDLYKSTLKSGVQVEKQIETVG</sequence>
<evidence type="ECO:0000256" key="1">
    <source>
        <dbReference type="SAM" id="Phobius"/>
    </source>
</evidence>
<reference evidence="2 3" key="1">
    <citation type="submission" date="2021-06" db="EMBL/GenBank/DDBJ databases">
        <title>Caerostris extrusa draft genome.</title>
        <authorList>
            <person name="Kono N."/>
            <person name="Arakawa K."/>
        </authorList>
    </citation>
    <scope>NUCLEOTIDE SEQUENCE [LARGE SCALE GENOMIC DNA]</scope>
</reference>
<feature type="transmembrane region" description="Helical" evidence="1">
    <location>
        <begin position="70"/>
        <end position="88"/>
    </location>
</feature>
<gene>
    <name evidence="2" type="ORF">CEXT_387541</name>
</gene>
<accession>A0AAV4TW63</accession>
<evidence type="ECO:0000313" key="3">
    <source>
        <dbReference type="Proteomes" id="UP001054945"/>
    </source>
</evidence>
<proteinExistence type="predicted"/>
<name>A0AAV4TW63_CAEEX</name>
<evidence type="ECO:0000313" key="2">
    <source>
        <dbReference type="EMBL" id="GIY49092.1"/>
    </source>
</evidence>
<protein>
    <submittedName>
        <fullName evidence="2">Uncharacterized protein</fullName>
    </submittedName>
</protein>
<feature type="transmembrane region" description="Helical" evidence="1">
    <location>
        <begin position="188"/>
        <end position="211"/>
    </location>
</feature>
<keyword evidence="3" id="KW-1185">Reference proteome</keyword>
<keyword evidence="1" id="KW-1133">Transmembrane helix</keyword>
<dbReference type="Proteomes" id="UP001054945">
    <property type="component" value="Unassembled WGS sequence"/>
</dbReference>
<organism evidence="2 3">
    <name type="scientific">Caerostris extrusa</name>
    <name type="common">Bark spider</name>
    <name type="synonym">Caerostris bankana</name>
    <dbReference type="NCBI Taxonomy" id="172846"/>
    <lineage>
        <taxon>Eukaryota</taxon>
        <taxon>Metazoa</taxon>
        <taxon>Ecdysozoa</taxon>
        <taxon>Arthropoda</taxon>
        <taxon>Chelicerata</taxon>
        <taxon>Arachnida</taxon>
        <taxon>Araneae</taxon>
        <taxon>Araneomorphae</taxon>
        <taxon>Entelegynae</taxon>
        <taxon>Araneoidea</taxon>
        <taxon>Araneidae</taxon>
        <taxon>Caerostris</taxon>
    </lineage>
</organism>
<dbReference type="EMBL" id="BPLR01011795">
    <property type="protein sequence ID" value="GIY49092.1"/>
    <property type="molecule type" value="Genomic_DNA"/>
</dbReference>
<dbReference type="AlphaFoldDB" id="A0AAV4TW63"/>
<keyword evidence="1" id="KW-0812">Transmembrane</keyword>
<comment type="caution">
    <text evidence="2">The sequence shown here is derived from an EMBL/GenBank/DDBJ whole genome shotgun (WGS) entry which is preliminary data.</text>
</comment>